<feature type="domain" description="DUF4378" evidence="2">
    <location>
        <begin position="256"/>
        <end position="374"/>
    </location>
</feature>
<evidence type="ECO:0000313" key="3">
    <source>
        <dbReference type="EMBL" id="KAF8404844.1"/>
    </source>
</evidence>
<comment type="caution">
    <text evidence="3">The sequence shown here is derived from an EMBL/GenBank/DDBJ whole genome shotgun (WGS) entry which is preliminary data.</text>
</comment>
<dbReference type="PANTHER" id="PTHR37613">
    <property type="entry name" value="DUF4378 DOMAIN PROTEIN"/>
    <property type="match status" value="1"/>
</dbReference>
<feature type="region of interest" description="Disordered" evidence="1">
    <location>
        <begin position="130"/>
        <end position="158"/>
    </location>
</feature>
<dbReference type="AlphaFoldDB" id="A0A834ZBF6"/>
<evidence type="ECO:0000313" key="4">
    <source>
        <dbReference type="Proteomes" id="UP000655225"/>
    </source>
</evidence>
<dbReference type="OrthoDB" id="691329at2759"/>
<dbReference type="PANTHER" id="PTHR37613:SF4">
    <property type="entry name" value="DUF4378 DOMAIN-CONTAINING PROTEIN"/>
    <property type="match status" value="1"/>
</dbReference>
<name>A0A834ZBF6_TETSI</name>
<organism evidence="3 4">
    <name type="scientific">Tetracentron sinense</name>
    <name type="common">Spur-leaf</name>
    <dbReference type="NCBI Taxonomy" id="13715"/>
    <lineage>
        <taxon>Eukaryota</taxon>
        <taxon>Viridiplantae</taxon>
        <taxon>Streptophyta</taxon>
        <taxon>Embryophyta</taxon>
        <taxon>Tracheophyta</taxon>
        <taxon>Spermatophyta</taxon>
        <taxon>Magnoliopsida</taxon>
        <taxon>Trochodendrales</taxon>
        <taxon>Trochodendraceae</taxon>
        <taxon>Tetracentron</taxon>
    </lineage>
</organism>
<feature type="compositionally biased region" description="Low complexity" evidence="1">
    <location>
        <begin position="148"/>
        <end position="158"/>
    </location>
</feature>
<evidence type="ECO:0000256" key="1">
    <source>
        <dbReference type="SAM" id="MobiDB-lite"/>
    </source>
</evidence>
<evidence type="ECO:0000259" key="2">
    <source>
        <dbReference type="Pfam" id="PF14309"/>
    </source>
</evidence>
<dbReference type="OMA" id="QFMGPLQ"/>
<accession>A0A834ZBF6</accession>
<feature type="region of interest" description="Disordered" evidence="1">
    <location>
        <begin position="202"/>
        <end position="224"/>
    </location>
</feature>
<gene>
    <name evidence="3" type="ORF">HHK36_009733</name>
</gene>
<dbReference type="EMBL" id="JABCRI010000006">
    <property type="protein sequence ID" value="KAF8404844.1"/>
    <property type="molecule type" value="Genomic_DNA"/>
</dbReference>
<keyword evidence="4" id="KW-1185">Reference proteome</keyword>
<reference evidence="3 4" key="1">
    <citation type="submission" date="2020-04" db="EMBL/GenBank/DDBJ databases">
        <title>Plant Genome Project.</title>
        <authorList>
            <person name="Zhang R.-G."/>
        </authorList>
    </citation>
    <scope>NUCLEOTIDE SEQUENCE [LARGE SCALE GENOMIC DNA]</scope>
    <source>
        <strain evidence="3">YNK0</strain>
        <tissue evidence="3">Leaf</tissue>
    </source>
</reference>
<protein>
    <recommendedName>
        <fullName evidence="2">DUF4378 domain-containing protein</fullName>
    </recommendedName>
</protein>
<dbReference type="Proteomes" id="UP000655225">
    <property type="component" value="Unassembled WGS sequence"/>
</dbReference>
<sequence>MDSCLSEPAPVRRLGELLEEQQEPFKLSVYLSERGCLKKSLNSVGRIGCCPDNSGKNLKRPSRNGLNKQRKGIPQCSKILRSVLDKLVSANESQKLSNWDSRAYKNGWVSEMGRRTDQVIESHRFSSASSMTVLDSSSESSIEEETTSSEQNRISSSSASSFGAMKACNLRREEAATDRKLQWGCMEDSKILSPVSVLEVQSDEETDQYSHRPSHQQETPSSSSFVMPKIVKEESILSASLSELLIKSLIEKQGCNGVSELQDLIGYGSRYLKTKRVLQQTRQLLFDCVREAVEIHGRNGKRRQYVREFLGPEELGKIICEKICSWGKQSGDVTNITQMINSDFSISIEEWSDFQPQMREIGMEIGDAILEDIRNEIVTDMIDCLH</sequence>
<dbReference type="Pfam" id="PF14309">
    <property type="entry name" value="DUF4378"/>
    <property type="match status" value="1"/>
</dbReference>
<dbReference type="InterPro" id="IPR025486">
    <property type="entry name" value="DUF4378"/>
</dbReference>
<proteinExistence type="predicted"/>